<dbReference type="AlphaFoldDB" id="A0A562JIV3"/>
<dbReference type="EMBL" id="VLKI01000013">
    <property type="protein sequence ID" value="TWH83117.1"/>
    <property type="molecule type" value="Genomic_DNA"/>
</dbReference>
<proteinExistence type="predicted"/>
<comment type="caution">
    <text evidence="1">The sequence shown here is derived from an EMBL/GenBank/DDBJ whole genome shotgun (WGS) entry which is preliminary data.</text>
</comment>
<dbReference type="RefSeq" id="WP_242021049.1">
    <property type="nucleotide sequence ID" value="NZ_CBCSDC010000013.1"/>
</dbReference>
<name>A0A562JIV3_9BACI</name>
<keyword evidence="2" id="KW-1185">Reference proteome</keyword>
<reference evidence="1 2" key="1">
    <citation type="journal article" date="2015" name="Stand. Genomic Sci.">
        <title>Genomic Encyclopedia of Bacterial and Archaeal Type Strains, Phase III: the genomes of soil and plant-associated and newly described type strains.</title>
        <authorList>
            <person name="Whitman W.B."/>
            <person name="Woyke T."/>
            <person name="Klenk H.P."/>
            <person name="Zhou Y."/>
            <person name="Lilburn T.G."/>
            <person name="Beck B.J."/>
            <person name="De Vos P."/>
            <person name="Vandamme P."/>
            <person name="Eisen J.A."/>
            <person name="Garrity G."/>
            <person name="Hugenholtz P."/>
            <person name="Kyrpides N.C."/>
        </authorList>
    </citation>
    <scope>NUCLEOTIDE SEQUENCE [LARGE SCALE GENOMIC DNA]</scope>
    <source>
        <strain evidence="1 2">CGMCC 1.10115</strain>
    </source>
</reference>
<organism evidence="1 2">
    <name type="scientific">Cytobacillus oceanisediminis</name>
    <dbReference type="NCBI Taxonomy" id="665099"/>
    <lineage>
        <taxon>Bacteria</taxon>
        <taxon>Bacillati</taxon>
        <taxon>Bacillota</taxon>
        <taxon>Bacilli</taxon>
        <taxon>Bacillales</taxon>
        <taxon>Bacillaceae</taxon>
        <taxon>Cytobacillus</taxon>
    </lineage>
</organism>
<dbReference type="Proteomes" id="UP000318667">
    <property type="component" value="Unassembled WGS sequence"/>
</dbReference>
<evidence type="ECO:0000313" key="1">
    <source>
        <dbReference type="EMBL" id="TWH83117.1"/>
    </source>
</evidence>
<gene>
    <name evidence="1" type="ORF">IQ19_03851</name>
</gene>
<sequence length="88" mass="9601">MHTQEVKAHSVVFATVFRPSRPGGSWLEKAIEKFGLPCANCGYPIVSQSLEWCPHLYVTGPLAELGIGPIIRNISGARQAAERIVRSV</sequence>
<dbReference type="PANTHER" id="PTHR38663:SF1">
    <property type="entry name" value="L-ORNITHINE N(5)-MONOOXYGENASE"/>
    <property type="match status" value="1"/>
</dbReference>
<evidence type="ECO:0000313" key="2">
    <source>
        <dbReference type="Proteomes" id="UP000318667"/>
    </source>
</evidence>
<protein>
    <submittedName>
        <fullName evidence="1">Uncharacterized protein</fullName>
    </submittedName>
</protein>
<accession>A0A562JIV3</accession>
<dbReference type="PANTHER" id="PTHR38663">
    <property type="match status" value="1"/>
</dbReference>
<dbReference type="GeneID" id="71202769"/>